<dbReference type="OrthoDB" id="9762443at2"/>
<evidence type="ECO:0000313" key="4">
    <source>
        <dbReference type="Proteomes" id="UP000198280"/>
    </source>
</evidence>
<name>A0A239BA41_9ACTN</name>
<keyword evidence="2" id="KW-0732">Signal</keyword>
<proteinExistence type="predicted"/>
<feature type="signal peptide" evidence="2">
    <location>
        <begin position="1"/>
        <end position="35"/>
    </location>
</feature>
<evidence type="ECO:0000256" key="1">
    <source>
        <dbReference type="ARBA" id="ARBA00022737"/>
    </source>
</evidence>
<keyword evidence="4" id="KW-1185">Reference proteome</keyword>
<evidence type="ECO:0000313" key="3">
    <source>
        <dbReference type="EMBL" id="SNS04827.1"/>
    </source>
</evidence>
<organism evidence="3 4">
    <name type="scientific">Actinacidiphila glaucinigra</name>
    <dbReference type="NCBI Taxonomy" id="235986"/>
    <lineage>
        <taxon>Bacteria</taxon>
        <taxon>Bacillati</taxon>
        <taxon>Actinomycetota</taxon>
        <taxon>Actinomycetes</taxon>
        <taxon>Kitasatosporales</taxon>
        <taxon>Streptomycetaceae</taxon>
        <taxon>Actinacidiphila</taxon>
    </lineage>
</organism>
<dbReference type="InterPro" id="IPR001258">
    <property type="entry name" value="NHL_repeat"/>
</dbReference>
<dbReference type="InterPro" id="IPR011042">
    <property type="entry name" value="6-blade_b-propeller_TolB-like"/>
</dbReference>
<dbReference type="PANTHER" id="PTHR24104">
    <property type="entry name" value="E3 UBIQUITIN-PROTEIN LIGASE NHLRC1-RELATED"/>
    <property type="match status" value="1"/>
</dbReference>
<dbReference type="Gene3D" id="2.120.10.30">
    <property type="entry name" value="TolB, C-terminal domain"/>
    <property type="match status" value="2"/>
</dbReference>
<dbReference type="Pfam" id="PF17963">
    <property type="entry name" value="Big_9"/>
    <property type="match status" value="1"/>
</dbReference>
<protein>
    <submittedName>
        <fullName evidence="3">NHL repeat-containing protein</fullName>
    </submittedName>
</protein>
<sequence>MRPPPGRPGRRHRPALATALLAAAGVLLTPAPGTAAPAPPVAGCAPVAFAGTGTPGRGGDGAAATAATLHDPAGLATDAAGRLYIADSANRAVRRVTPGAAGAAPVIATFATTDFAPYGLAVGPDGTVYVSGEGKAVSLRPDGKGTKTLLTEAGRHDAVAVGGDRSVYVSGGTGGGLRRIPPGGKAPVRHFAGTTVGALAADGGGNVYAVVDGRVRRIDHDGRATPVPGAARLTAGDVHGLAVTEDGSLFYPSPRARTSGTAPLNRPWGTALAPGGRLYVSDQAAHRVYVVARPVLVPGRLRVTSGPHGHATGDVLKGVTGKGTTVTAHSEPVRGVLVQQANGLFSYTPRENFSGTDAFTATITDACHNATTRTVLVRVVAKPLPRAG</sequence>
<dbReference type="Proteomes" id="UP000198280">
    <property type="component" value="Unassembled WGS sequence"/>
</dbReference>
<reference evidence="3 4" key="1">
    <citation type="submission" date="2017-06" db="EMBL/GenBank/DDBJ databases">
        <authorList>
            <person name="Kim H.J."/>
            <person name="Triplett B.A."/>
        </authorList>
    </citation>
    <scope>NUCLEOTIDE SEQUENCE [LARGE SCALE GENOMIC DNA]</scope>
    <source>
        <strain evidence="3 4">CGMCC 4.1858</strain>
    </source>
</reference>
<dbReference type="EMBL" id="FZOF01000002">
    <property type="protein sequence ID" value="SNS04827.1"/>
    <property type="molecule type" value="Genomic_DNA"/>
</dbReference>
<dbReference type="Pfam" id="PF01436">
    <property type="entry name" value="NHL"/>
    <property type="match status" value="1"/>
</dbReference>
<dbReference type="RefSeq" id="WP_089222618.1">
    <property type="nucleotide sequence ID" value="NZ_FZOF01000002.1"/>
</dbReference>
<dbReference type="InterPro" id="IPR050952">
    <property type="entry name" value="TRIM-NHL_E3_ligases"/>
</dbReference>
<evidence type="ECO:0000256" key="2">
    <source>
        <dbReference type="SAM" id="SignalP"/>
    </source>
</evidence>
<dbReference type="AlphaFoldDB" id="A0A239BA41"/>
<accession>A0A239BA41</accession>
<gene>
    <name evidence="3" type="ORF">SAMN05216252_102496</name>
</gene>
<feature type="chain" id="PRO_5012241026" evidence="2">
    <location>
        <begin position="36"/>
        <end position="388"/>
    </location>
</feature>
<keyword evidence="1" id="KW-0677">Repeat</keyword>
<dbReference type="Gene3D" id="2.60.40.3440">
    <property type="match status" value="1"/>
</dbReference>
<dbReference type="SUPFAM" id="SSF63829">
    <property type="entry name" value="Calcium-dependent phosphotriesterase"/>
    <property type="match status" value="1"/>
</dbReference>